<evidence type="ECO:0000313" key="1">
    <source>
        <dbReference type="EMBL" id="KAI4808675.1"/>
    </source>
</evidence>
<feature type="non-terminal residue" evidence="1">
    <location>
        <position position="54"/>
    </location>
</feature>
<reference evidence="1" key="1">
    <citation type="submission" date="2022-05" db="EMBL/GenBank/DDBJ databases">
        <title>Chromosome-level genome of Chaenocephalus aceratus.</title>
        <authorList>
            <person name="Park H."/>
        </authorList>
    </citation>
    <scope>NUCLEOTIDE SEQUENCE</scope>
    <source>
        <strain evidence="1">KU_202001</strain>
    </source>
</reference>
<proteinExistence type="predicted"/>
<name>A0ACB9W6Q1_CHAAC</name>
<feature type="non-terminal residue" evidence="1">
    <location>
        <position position="1"/>
    </location>
</feature>
<comment type="caution">
    <text evidence="1">The sequence shown here is derived from an EMBL/GenBank/DDBJ whole genome shotgun (WGS) entry which is preliminary data.</text>
</comment>
<evidence type="ECO:0000313" key="2">
    <source>
        <dbReference type="Proteomes" id="UP001057452"/>
    </source>
</evidence>
<accession>A0ACB9W6Q1</accession>
<protein>
    <submittedName>
        <fullName evidence="1">Uncharacterized protein</fullName>
    </submittedName>
</protein>
<gene>
    <name evidence="1" type="ORF">KUCAC02_000723</name>
</gene>
<dbReference type="EMBL" id="CM043802">
    <property type="protein sequence ID" value="KAI4808675.1"/>
    <property type="molecule type" value="Genomic_DNA"/>
</dbReference>
<keyword evidence="2" id="KW-1185">Reference proteome</keyword>
<organism evidence="1 2">
    <name type="scientific">Chaenocephalus aceratus</name>
    <name type="common">Blackfin icefish</name>
    <name type="synonym">Chaenichthys aceratus</name>
    <dbReference type="NCBI Taxonomy" id="36190"/>
    <lineage>
        <taxon>Eukaryota</taxon>
        <taxon>Metazoa</taxon>
        <taxon>Chordata</taxon>
        <taxon>Craniata</taxon>
        <taxon>Vertebrata</taxon>
        <taxon>Euteleostomi</taxon>
        <taxon>Actinopterygii</taxon>
        <taxon>Neopterygii</taxon>
        <taxon>Teleostei</taxon>
        <taxon>Neoteleostei</taxon>
        <taxon>Acanthomorphata</taxon>
        <taxon>Eupercaria</taxon>
        <taxon>Perciformes</taxon>
        <taxon>Notothenioidei</taxon>
        <taxon>Channichthyidae</taxon>
        <taxon>Chaenocephalus</taxon>
    </lineage>
</organism>
<sequence>WSWRIMQLCLNPVPSYLAPTRPTQSNTRGEREHPALPSPPDPSMNPCITQPAIT</sequence>
<dbReference type="Proteomes" id="UP001057452">
    <property type="component" value="Chromosome 18"/>
</dbReference>